<dbReference type="InterPro" id="IPR029061">
    <property type="entry name" value="THDP-binding"/>
</dbReference>
<evidence type="ECO:0000256" key="3">
    <source>
        <dbReference type="ARBA" id="ARBA00022723"/>
    </source>
</evidence>
<dbReference type="Gene3D" id="3.40.50.970">
    <property type="match status" value="2"/>
</dbReference>
<dbReference type="InterPro" id="IPR011766">
    <property type="entry name" value="TPP_enzyme_TPP-bd"/>
</dbReference>
<dbReference type="GO" id="GO:0009234">
    <property type="term" value="P:menaquinone biosynthetic process"/>
    <property type="evidence" value="ECO:0007669"/>
    <property type="project" value="UniProtKB-UniRule"/>
</dbReference>
<dbReference type="InterPro" id="IPR012001">
    <property type="entry name" value="Thiamin_PyroP_enz_TPP-bd_dom"/>
</dbReference>
<dbReference type="Pfam" id="PF02776">
    <property type="entry name" value="TPP_enzyme_N"/>
    <property type="match status" value="1"/>
</dbReference>
<evidence type="ECO:0000256" key="1">
    <source>
        <dbReference type="ARBA" id="ARBA00022428"/>
    </source>
</evidence>
<dbReference type="AlphaFoldDB" id="A0AA91VA06"/>
<dbReference type="PANTHER" id="PTHR42916">
    <property type="entry name" value="2-SUCCINYL-5-ENOLPYRUVYL-6-HYDROXY-3-CYCLOHEXENE-1-CARBOXYLATE SYNTHASE"/>
    <property type="match status" value="1"/>
</dbReference>
<dbReference type="SUPFAM" id="SSF52467">
    <property type="entry name" value="DHS-like NAD/FAD-binding domain"/>
    <property type="match status" value="1"/>
</dbReference>
<comment type="caution">
    <text evidence="11">The sequence shown here is derived from an EMBL/GenBank/DDBJ whole genome shotgun (WGS) entry which is preliminary data.</text>
</comment>
<dbReference type="InterPro" id="IPR029035">
    <property type="entry name" value="DHS-like_NAD/FAD-binding_dom"/>
</dbReference>
<comment type="subunit">
    <text evidence="7">Homodimer.</text>
</comment>
<keyword evidence="3 7" id="KW-0479">Metal-binding</keyword>
<keyword evidence="1 7" id="KW-0474">Menaquinone biosynthesis</keyword>
<dbReference type="CDD" id="cd02009">
    <property type="entry name" value="TPP_SHCHC_synthase"/>
    <property type="match status" value="1"/>
</dbReference>
<sequence>MNNHIEALSYYLGAFVDELARLNVYDVVISPGSRSTPLALLMEQHEQIKTYLHVDERSAAFFALGIAKAKKRPVAILCTSGTAAANYYPAICEAFHSRVPMLVLTADRPHELRDVGAPQAMNQLNLYGSFVKQFMEMALPEASESMYHYARMTAGRAVASACFAPKGPVHINFPLREPLIPDFSLENLWEKGRGEYTGAVYQGNMTMTSEYGSSLIERLSSMEKGLIICGDDSHQDLAEVITQFAEKTGYPILADPLSNLRSGQHDKTMVIDCYDTFLRNELLKDTWKPDVMIRFGGMPVSKALTQYIKKQKMAVHIVVDESGKWRDPALAATEVVCASDIDFCKELIGNMQKREQNDWCKMWKHINDKTKAHLREIETYETAFEGKVITDMMHVLPEDATLFISNSMPIRDTDTFFFTTDKKVHVMANRGVNGIDGIISTALGASTVCDPLVLVIGDLSFYHDLNGLLAAKLHDLNITIVVVNNDGGGIFSFLPQYESKEHFESLFGTPLGLDYEHVVKMYGGSFTRVNGWEVFRKEVQKGTAEKGLHVVEICTNREENLQLHRELWTKTSNTVTTFVQGEVE</sequence>
<accession>A0AA91VA06</accession>
<keyword evidence="2 7" id="KW-0808">Transferase</keyword>
<dbReference type="SUPFAM" id="SSF52518">
    <property type="entry name" value="Thiamin diphosphate-binding fold (THDP-binding)"/>
    <property type="match status" value="2"/>
</dbReference>
<comment type="cofactor">
    <cofactor evidence="7">
        <name>Mg(2+)</name>
        <dbReference type="ChEBI" id="CHEBI:18420"/>
    </cofactor>
    <cofactor evidence="7">
        <name>Mn(2+)</name>
        <dbReference type="ChEBI" id="CHEBI:29035"/>
    </cofactor>
</comment>
<feature type="domain" description="Thiamine pyrophosphate enzyme N-terminal TPP-binding" evidence="9">
    <location>
        <begin position="14"/>
        <end position="125"/>
    </location>
</feature>
<dbReference type="GO" id="GO:0000287">
    <property type="term" value="F:magnesium ion binding"/>
    <property type="evidence" value="ECO:0007669"/>
    <property type="project" value="UniProtKB-UniRule"/>
</dbReference>
<evidence type="ECO:0000313" key="11">
    <source>
        <dbReference type="EMBL" id="PED81194.1"/>
    </source>
</evidence>
<dbReference type="InterPro" id="IPR004433">
    <property type="entry name" value="MenaQ_synth_MenD"/>
</dbReference>
<comment type="similarity">
    <text evidence="7">Belongs to the TPP enzyme family. MenD subfamily.</text>
</comment>
<dbReference type="Pfam" id="PF16582">
    <property type="entry name" value="TPP_enzyme_M_2"/>
    <property type="match status" value="1"/>
</dbReference>
<evidence type="ECO:0000259" key="8">
    <source>
        <dbReference type="Pfam" id="PF02775"/>
    </source>
</evidence>
<comment type="pathway">
    <text evidence="7">Quinol/quinone metabolism; 1,4-dihydroxy-2-naphthoate biosynthesis; 1,4-dihydroxy-2-naphthoate from chorismate: step 2/7.</text>
</comment>
<evidence type="ECO:0000259" key="9">
    <source>
        <dbReference type="Pfam" id="PF02776"/>
    </source>
</evidence>
<comment type="cofactor">
    <cofactor evidence="7">
        <name>thiamine diphosphate</name>
        <dbReference type="ChEBI" id="CHEBI:58937"/>
    </cofactor>
    <text evidence="7">Binds 1 thiamine pyrophosphate per subunit.</text>
</comment>
<keyword evidence="5 7" id="KW-0786">Thiamine pyrophosphate</keyword>
<dbReference type="NCBIfam" id="TIGR00173">
    <property type="entry name" value="menD"/>
    <property type="match status" value="1"/>
</dbReference>
<dbReference type="HAMAP" id="MF_01659">
    <property type="entry name" value="MenD"/>
    <property type="match status" value="1"/>
</dbReference>
<dbReference type="Gene3D" id="3.40.50.1220">
    <property type="entry name" value="TPP-binding domain"/>
    <property type="match status" value="1"/>
</dbReference>
<dbReference type="PIRSF" id="PIRSF004983">
    <property type="entry name" value="MenD"/>
    <property type="match status" value="1"/>
</dbReference>
<proteinExistence type="inferred from homology"/>
<dbReference type="EMBL" id="NVOR01000073">
    <property type="protein sequence ID" value="PED81194.1"/>
    <property type="molecule type" value="Genomic_DNA"/>
</dbReference>
<comment type="function">
    <text evidence="7">Catalyzes the thiamine diphosphate-dependent decarboxylation of 2-oxoglutarate and the subsequent addition of the resulting succinic semialdehyde-thiamine pyrophosphate anion to isochorismate to yield 2-succinyl-5-enolpyruvyl-6-hydroxy-3-cyclohexene-1-carboxylate (SEPHCHC).</text>
</comment>
<reference evidence="11 12" key="1">
    <citation type="submission" date="2017-09" db="EMBL/GenBank/DDBJ databases">
        <title>Large-scale bioinformatics analysis of Bacillus genomes uncovers conserved roles of natural products in bacterial physiology.</title>
        <authorList>
            <consortium name="Agbiome Team Llc"/>
            <person name="Bleich R.M."/>
            <person name="Grubbs K.J."/>
            <person name="Santa Maria K.C."/>
            <person name="Allen S.E."/>
            <person name="Farag S."/>
            <person name="Shank E.A."/>
            <person name="Bowers A."/>
        </authorList>
    </citation>
    <scope>NUCLEOTIDE SEQUENCE [LARGE SCALE GENOMIC DNA]</scope>
    <source>
        <strain evidence="11 12">AFS092012</strain>
    </source>
</reference>
<dbReference type="PANTHER" id="PTHR42916:SF1">
    <property type="entry name" value="PROTEIN PHYLLO, CHLOROPLASTIC"/>
    <property type="match status" value="1"/>
</dbReference>
<gene>
    <name evidence="7" type="primary">menD</name>
    <name evidence="11" type="ORF">CON65_18405</name>
</gene>
<feature type="domain" description="Menaquinone biosynthesis protein MenD middle" evidence="10">
    <location>
        <begin position="222"/>
        <end position="404"/>
    </location>
</feature>
<evidence type="ECO:0000256" key="5">
    <source>
        <dbReference type="ARBA" id="ARBA00023052"/>
    </source>
</evidence>
<evidence type="ECO:0000313" key="12">
    <source>
        <dbReference type="Proteomes" id="UP000221020"/>
    </source>
</evidence>
<comment type="catalytic activity">
    <reaction evidence="7">
        <text>isochorismate + 2-oxoglutarate + H(+) = 5-enolpyruvoyl-6-hydroxy-2-succinyl-cyclohex-3-ene-1-carboxylate + CO2</text>
        <dbReference type="Rhea" id="RHEA:25593"/>
        <dbReference type="ChEBI" id="CHEBI:15378"/>
        <dbReference type="ChEBI" id="CHEBI:16526"/>
        <dbReference type="ChEBI" id="CHEBI:16810"/>
        <dbReference type="ChEBI" id="CHEBI:29780"/>
        <dbReference type="ChEBI" id="CHEBI:58818"/>
        <dbReference type="EC" id="2.2.1.9"/>
    </reaction>
</comment>
<dbReference type="Pfam" id="PF02775">
    <property type="entry name" value="TPP_enzyme_C"/>
    <property type="match status" value="1"/>
</dbReference>
<dbReference type="GO" id="GO:0030976">
    <property type="term" value="F:thiamine pyrophosphate binding"/>
    <property type="evidence" value="ECO:0007669"/>
    <property type="project" value="UniProtKB-UniRule"/>
</dbReference>
<evidence type="ECO:0000256" key="6">
    <source>
        <dbReference type="ARBA" id="ARBA00023211"/>
    </source>
</evidence>
<keyword evidence="4 7" id="KW-0460">Magnesium</keyword>
<dbReference type="GO" id="GO:0030145">
    <property type="term" value="F:manganese ion binding"/>
    <property type="evidence" value="ECO:0007669"/>
    <property type="project" value="UniProtKB-UniRule"/>
</dbReference>
<feature type="domain" description="Thiamine pyrophosphate enzyme TPP-binding" evidence="8">
    <location>
        <begin position="425"/>
        <end position="553"/>
    </location>
</feature>
<comment type="pathway">
    <text evidence="7">Quinol/quinone metabolism; menaquinone biosynthesis.</text>
</comment>
<dbReference type="EC" id="2.2.1.9" evidence="7"/>
<dbReference type="Proteomes" id="UP000221020">
    <property type="component" value="Unassembled WGS sequence"/>
</dbReference>
<dbReference type="InterPro" id="IPR032264">
    <property type="entry name" value="MenD_middle"/>
</dbReference>
<evidence type="ECO:0000259" key="10">
    <source>
        <dbReference type="Pfam" id="PF16582"/>
    </source>
</evidence>
<dbReference type="RefSeq" id="WP_097898989.1">
    <property type="nucleotide sequence ID" value="NZ_NVOR01000073.1"/>
</dbReference>
<dbReference type="GO" id="GO:0070204">
    <property type="term" value="F:2-succinyl-5-enolpyruvyl-6-hydroxy-3-cyclohexene-1-carboxylic-acid synthase activity"/>
    <property type="evidence" value="ECO:0007669"/>
    <property type="project" value="UniProtKB-UniRule"/>
</dbReference>
<evidence type="ECO:0000256" key="4">
    <source>
        <dbReference type="ARBA" id="ARBA00022842"/>
    </source>
</evidence>
<dbReference type="CDD" id="cd07037">
    <property type="entry name" value="TPP_PYR_MenD"/>
    <property type="match status" value="1"/>
</dbReference>
<evidence type="ECO:0000256" key="2">
    <source>
        <dbReference type="ARBA" id="ARBA00022679"/>
    </source>
</evidence>
<evidence type="ECO:0000256" key="7">
    <source>
        <dbReference type="HAMAP-Rule" id="MF_01659"/>
    </source>
</evidence>
<name>A0AA91VA06_9BACI</name>
<keyword evidence="6 7" id="KW-0464">Manganese</keyword>
<protein>
    <recommendedName>
        <fullName evidence="7">2-succinyl-5-enolpyruvyl-6-hydroxy-3-cyclohexene-1-carboxylate synthase</fullName>
        <shortName evidence="7">SEPHCHC synthase</shortName>
        <ecNumber evidence="7">2.2.1.9</ecNumber>
    </recommendedName>
    <alternativeName>
        <fullName evidence="7">Menaquinone biosynthesis protein MenD</fullName>
    </alternativeName>
</protein>
<organism evidence="11 12">
    <name type="scientific">Bacillus pseudomycoides</name>
    <dbReference type="NCBI Taxonomy" id="64104"/>
    <lineage>
        <taxon>Bacteria</taxon>
        <taxon>Bacillati</taxon>
        <taxon>Bacillota</taxon>
        <taxon>Bacilli</taxon>
        <taxon>Bacillales</taxon>
        <taxon>Bacillaceae</taxon>
        <taxon>Bacillus</taxon>
        <taxon>Bacillus cereus group</taxon>
    </lineage>
</organism>